<feature type="compositionally biased region" description="Polar residues" evidence="1">
    <location>
        <begin position="1"/>
        <end position="10"/>
    </location>
</feature>
<sequence length="71" mass="7983">MEELQVYTSDTRGELPAAHSPAAGSPPLRPATTTDYHRQVRSLDHDDLGWTWRQNTCYQTQLDNGSDRGLP</sequence>
<dbReference type="Proteomes" id="UP000762676">
    <property type="component" value="Unassembled WGS sequence"/>
</dbReference>
<evidence type="ECO:0000313" key="3">
    <source>
        <dbReference type="Proteomes" id="UP000762676"/>
    </source>
</evidence>
<name>A0AAV4GC98_9GAST</name>
<organism evidence="2 3">
    <name type="scientific">Elysia marginata</name>
    <dbReference type="NCBI Taxonomy" id="1093978"/>
    <lineage>
        <taxon>Eukaryota</taxon>
        <taxon>Metazoa</taxon>
        <taxon>Spiralia</taxon>
        <taxon>Lophotrochozoa</taxon>
        <taxon>Mollusca</taxon>
        <taxon>Gastropoda</taxon>
        <taxon>Heterobranchia</taxon>
        <taxon>Euthyneura</taxon>
        <taxon>Panpulmonata</taxon>
        <taxon>Sacoglossa</taxon>
        <taxon>Placobranchoidea</taxon>
        <taxon>Plakobranchidae</taxon>
        <taxon>Elysia</taxon>
    </lineage>
</organism>
<protein>
    <submittedName>
        <fullName evidence="2">Uncharacterized protein</fullName>
    </submittedName>
</protein>
<comment type="caution">
    <text evidence="2">The sequence shown here is derived from an EMBL/GenBank/DDBJ whole genome shotgun (WGS) entry which is preliminary data.</text>
</comment>
<dbReference type="EMBL" id="BMAT01008327">
    <property type="protein sequence ID" value="GFR82326.1"/>
    <property type="molecule type" value="Genomic_DNA"/>
</dbReference>
<evidence type="ECO:0000313" key="2">
    <source>
        <dbReference type="EMBL" id="GFR82326.1"/>
    </source>
</evidence>
<feature type="region of interest" description="Disordered" evidence="1">
    <location>
        <begin position="1"/>
        <end position="34"/>
    </location>
</feature>
<keyword evidence="3" id="KW-1185">Reference proteome</keyword>
<gene>
    <name evidence="2" type="ORF">ElyMa_004094500</name>
</gene>
<proteinExistence type="predicted"/>
<dbReference type="AlphaFoldDB" id="A0AAV4GC98"/>
<feature type="compositionally biased region" description="Low complexity" evidence="1">
    <location>
        <begin position="16"/>
        <end position="26"/>
    </location>
</feature>
<evidence type="ECO:0000256" key="1">
    <source>
        <dbReference type="SAM" id="MobiDB-lite"/>
    </source>
</evidence>
<accession>A0AAV4GC98</accession>
<reference evidence="2 3" key="1">
    <citation type="journal article" date="2021" name="Elife">
        <title>Chloroplast acquisition without the gene transfer in kleptoplastic sea slugs, Plakobranchus ocellatus.</title>
        <authorList>
            <person name="Maeda T."/>
            <person name="Takahashi S."/>
            <person name="Yoshida T."/>
            <person name="Shimamura S."/>
            <person name="Takaki Y."/>
            <person name="Nagai Y."/>
            <person name="Toyoda A."/>
            <person name="Suzuki Y."/>
            <person name="Arimoto A."/>
            <person name="Ishii H."/>
            <person name="Satoh N."/>
            <person name="Nishiyama T."/>
            <person name="Hasebe M."/>
            <person name="Maruyama T."/>
            <person name="Minagawa J."/>
            <person name="Obokata J."/>
            <person name="Shigenobu S."/>
        </authorList>
    </citation>
    <scope>NUCLEOTIDE SEQUENCE [LARGE SCALE GENOMIC DNA]</scope>
</reference>